<evidence type="ECO:0000256" key="1">
    <source>
        <dbReference type="SAM" id="MobiDB-lite"/>
    </source>
</evidence>
<dbReference type="Pfam" id="PF00615">
    <property type="entry name" value="RGS"/>
    <property type="match status" value="1"/>
</dbReference>
<dbReference type="PANTHER" id="PTHR10845:SF42">
    <property type="entry name" value="REGULATOR OF G-PROTEIN SIGNALING 5"/>
    <property type="match status" value="1"/>
</dbReference>
<dbReference type="InterPro" id="IPR016137">
    <property type="entry name" value="RGS"/>
</dbReference>
<organism evidence="3 4">
    <name type="scientific">Esox lucius</name>
    <name type="common">Northern pike</name>
    <dbReference type="NCBI Taxonomy" id="8010"/>
    <lineage>
        <taxon>Eukaryota</taxon>
        <taxon>Metazoa</taxon>
        <taxon>Chordata</taxon>
        <taxon>Craniata</taxon>
        <taxon>Vertebrata</taxon>
        <taxon>Euteleostomi</taxon>
        <taxon>Actinopterygii</taxon>
        <taxon>Neopterygii</taxon>
        <taxon>Teleostei</taxon>
        <taxon>Protacanthopterygii</taxon>
        <taxon>Esociformes</taxon>
        <taxon>Esocidae</taxon>
        <taxon>Esox</taxon>
    </lineage>
</organism>
<dbReference type="InterPro" id="IPR036305">
    <property type="entry name" value="RGS_sf"/>
</dbReference>
<reference evidence="3 4" key="1">
    <citation type="submission" date="2020-02" db="EMBL/GenBank/DDBJ databases">
        <title>Esox lucius (northern pike) genome, fEsoLuc1, primary haplotype.</title>
        <authorList>
            <person name="Myers G."/>
            <person name="Karagic N."/>
            <person name="Meyer A."/>
            <person name="Pippel M."/>
            <person name="Reichard M."/>
            <person name="Winkler S."/>
            <person name="Tracey A."/>
            <person name="Sims Y."/>
            <person name="Howe K."/>
            <person name="Rhie A."/>
            <person name="Formenti G."/>
            <person name="Durbin R."/>
            <person name="Fedrigo O."/>
            <person name="Jarvis E.D."/>
        </authorList>
    </citation>
    <scope>NUCLEOTIDE SEQUENCE [LARGE SCALE GENOMIC DNA]</scope>
</reference>
<name>A0AAY5JY01_ESOLU</name>
<evidence type="ECO:0000313" key="3">
    <source>
        <dbReference type="Ensembl" id="ENSELUP00000081311.1"/>
    </source>
</evidence>
<dbReference type="PANTHER" id="PTHR10845">
    <property type="entry name" value="REGULATOR OF G PROTEIN SIGNALING"/>
    <property type="match status" value="1"/>
</dbReference>
<dbReference type="Gene3D" id="1.10.167.10">
    <property type="entry name" value="Regulator of G-protein Signalling 4, domain 2"/>
    <property type="match status" value="1"/>
</dbReference>
<accession>A0AAY5JY01</accession>
<sequence>MGEGGAINQNKPTEISAPTTDSVIERAKQIKVKFGTLLQRPDHDSTKTVIIPPKTAEGYLEAPPKLDRPSREEASLWGKALDNVLINSYGLATFWSFLKSEFSEENLEFWVACEDYKRTGEQSRMAGKAEGIYKEFLKTGAQKEVNIDHLTKDATLKNLASLSPTTFDLAQRQVFALMEKDSYGRFLKSNQYQDIIK</sequence>
<dbReference type="PRINTS" id="PR01301">
    <property type="entry name" value="RGSPROTEIN"/>
</dbReference>
<dbReference type="SUPFAM" id="SSF48097">
    <property type="entry name" value="Regulator of G-protein signaling, RGS"/>
    <property type="match status" value="1"/>
</dbReference>
<proteinExistence type="predicted"/>
<reference evidence="3" key="2">
    <citation type="submission" date="2025-08" db="UniProtKB">
        <authorList>
            <consortium name="Ensembl"/>
        </authorList>
    </citation>
    <scope>IDENTIFICATION</scope>
</reference>
<protein>
    <recommendedName>
        <fullName evidence="2">RGS domain-containing protein</fullName>
    </recommendedName>
</protein>
<dbReference type="FunFam" id="1.10.167.10:FF:000001">
    <property type="entry name" value="Putative regulator of g-protein signaling 12"/>
    <property type="match status" value="1"/>
</dbReference>
<evidence type="ECO:0000259" key="2">
    <source>
        <dbReference type="PROSITE" id="PS50132"/>
    </source>
</evidence>
<dbReference type="Ensembl" id="ENSELUT00000094928.1">
    <property type="protein sequence ID" value="ENSELUP00000081311.1"/>
    <property type="gene ID" value="ENSELUG00000004601.3"/>
</dbReference>
<dbReference type="SMART" id="SM00315">
    <property type="entry name" value="RGS"/>
    <property type="match status" value="1"/>
</dbReference>
<feature type="compositionally biased region" description="Polar residues" evidence="1">
    <location>
        <begin position="7"/>
        <end position="22"/>
    </location>
</feature>
<dbReference type="InterPro" id="IPR044926">
    <property type="entry name" value="RGS_subdomain_2"/>
</dbReference>
<dbReference type="GeneTree" id="ENSGT00940000157380"/>
<feature type="region of interest" description="Disordered" evidence="1">
    <location>
        <begin position="1"/>
        <end position="22"/>
    </location>
</feature>
<dbReference type="PROSITE" id="PS50132">
    <property type="entry name" value="RGS"/>
    <property type="match status" value="1"/>
</dbReference>
<dbReference type="AlphaFoldDB" id="A0AAY5JY01"/>
<dbReference type="Proteomes" id="UP000265140">
    <property type="component" value="Chromosome 3"/>
</dbReference>
<reference evidence="3" key="3">
    <citation type="submission" date="2025-09" db="UniProtKB">
        <authorList>
            <consortium name="Ensembl"/>
        </authorList>
    </citation>
    <scope>IDENTIFICATION</scope>
</reference>
<feature type="domain" description="RGS" evidence="2">
    <location>
        <begin position="80"/>
        <end position="196"/>
    </location>
</feature>
<keyword evidence="4" id="KW-1185">Reference proteome</keyword>
<evidence type="ECO:0000313" key="4">
    <source>
        <dbReference type="Proteomes" id="UP000265140"/>
    </source>
</evidence>